<dbReference type="PANTHER" id="PTHR11138:SF5">
    <property type="entry name" value="METHIONYL-TRNA FORMYLTRANSFERASE, MITOCHONDRIAL"/>
    <property type="match status" value="1"/>
</dbReference>
<dbReference type="HAMAP" id="MF_00182">
    <property type="entry name" value="Formyl_trans"/>
    <property type="match status" value="1"/>
</dbReference>
<keyword evidence="4 5" id="KW-0648">Protein biosynthesis</keyword>
<evidence type="ECO:0000313" key="9">
    <source>
        <dbReference type="Proteomes" id="UP000030182"/>
    </source>
</evidence>
<evidence type="ECO:0000256" key="3">
    <source>
        <dbReference type="ARBA" id="ARBA00022679"/>
    </source>
</evidence>
<dbReference type="EC" id="2.1.2.9" evidence="2 5"/>
<comment type="caution">
    <text evidence="8">The sequence shown here is derived from an EMBL/GenBank/DDBJ whole genome shotgun (WGS) entry which is preliminary data.</text>
</comment>
<comment type="function">
    <text evidence="5">Attaches a formyl group to the free amino group of methionyl-tRNA(fMet). The formyl group appears to play a dual role in the initiator identity of N-formylmethionyl-tRNA by promoting its recognition by IF2 and preventing the misappropriation of this tRNA by the elongation apparatus.</text>
</comment>
<dbReference type="CDD" id="cd08704">
    <property type="entry name" value="Met_tRNA_FMT_C"/>
    <property type="match status" value="1"/>
</dbReference>
<gene>
    <name evidence="5" type="primary">fmt</name>
    <name evidence="8" type="ORF">DHOM_04025</name>
</gene>
<evidence type="ECO:0000256" key="5">
    <source>
        <dbReference type="HAMAP-Rule" id="MF_00182"/>
    </source>
</evidence>
<accession>A0ABR4SKH5</accession>
<evidence type="ECO:0000259" key="6">
    <source>
        <dbReference type="Pfam" id="PF00551"/>
    </source>
</evidence>
<dbReference type="InterPro" id="IPR005793">
    <property type="entry name" value="Formyl_trans_C"/>
</dbReference>
<feature type="domain" description="Formyl transferase C-terminal" evidence="7">
    <location>
        <begin position="203"/>
        <end position="301"/>
    </location>
</feature>
<dbReference type="Proteomes" id="UP000030182">
    <property type="component" value="Unassembled WGS sequence"/>
</dbReference>
<protein>
    <recommendedName>
        <fullName evidence="2 5">Methionyl-tRNA formyltransferase</fullName>
        <ecNumber evidence="2 5">2.1.2.9</ecNumber>
    </recommendedName>
</protein>
<organism evidence="8 9">
    <name type="scientific">Dermabacter hominis 1368</name>
    <dbReference type="NCBI Taxonomy" id="1450519"/>
    <lineage>
        <taxon>Bacteria</taxon>
        <taxon>Bacillati</taxon>
        <taxon>Actinomycetota</taxon>
        <taxon>Actinomycetes</taxon>
        <taxon>Micrococcales</taxon>
        <taxon>Dermabacteraceae</taxon>
        <taxon>Dermabacter</taxon>
    </lineage>
</organism>
<sequence>MRILFAGTPDVAATCLSTLADSSHEVVGVLTQPDARGKRGKSLVPSPVAVLAQELGIPSFKPADARSAETREWIRESGAEVAAVVAYGQILERPVLESLPGGFFNLHFSLLPALRGAAPVQRAIEQGLQETGLSVFKLDEGLDTGALARQEPHSIAPLATAGELLEDMAEHGARVLVEVMDELGRGTVTLTAQEEEGASYARKLRADEARINPARPAREVAAHIRAFAPNPGAFTSVRGSRLKVLGVGNTEAPEGMSLAPGEFGVTKKHVFLGTATEPLELTLVGPAGKKHMAAADWARGVRLETGERMEEESAA</sequence>
<dbReference type="InterPro" id="IPR005794">
    <property type="entry name" value="Fmt"/>
</dbReference>
<dbReference type="InterPro" id="IPR036477">
    <property type="entry name" value="Formyl_transf_N_sf"/>
</dbReference>
<keyword evidence="3 5" id="KW-0808">Transferase</keyword>
<dbReference type="InterPro" id="IPR044135">
    <property type="entry name" value="Met-tRNA-FMT_C"/>
</dbReference>
<dbReference type="InterPro" id="IPR002376">
    <property type="entry name" value="Formyl_transf_N"/>
</dbReference>
<name>A0ABR4SKH5_9MICO</name>
<dbReference type="CDD" id="cd08646">
    <property type="entry name" value="FMT_core_Met-tRNA-FMT_N"/>
    <property type="match status" value="1"/>
</dbReference>
<dbReference type="Gene3D" id="3.40.50.12230">
    <property type="match status" value="1"/>
</dbReference>
<feature type="binding site" evidence="5">
    <location>
        <begin position="109"/>
        <end position="112"/>
    </location>
    <ligand>
        <name>(6S)-5,6,7,8-tetrahydrofolate</name>
        <dbReference type="ChEBI" id="CHEBI:57453"/>
    </ligand>
</feature>
<dbReference type="SUPFAM" id="SSF53328">
    <property type="entry name" value="Formyltransferase"/>
    <property type="match status" value="1"/>
</dbReference>
<evidence type="ECO:0000256" key="2">
    <source>
        <dbReference type="ARBA" id="ARBA00012261"/>
    </source>
</evidence>
<dbReference type="EMBL" id="JDRS01000005">
    <property type="protein sequence ID" value="KDS93614.1"/>
    <property type="molecule type" value="Genomic_DNA"/>
</dbReference>
<comment type="catalytic activity">
    <reaction evidence="5">
        <text>L-methionyl-tRNA(fMet) + (6R)-10-formyltetrahydrofolate = N-formyl-L-methionyl-tRNA(fMet) + (6S)-5,6,7,8-tetrahydrofolate + H(+)</text>
        <dbReference type="Rhea" id="RHEA:24380"/>
        <dbReference type="Rhea" id="RHEA-COMP:9952"/>
        <dbReference type="Rhea" id="RHEA-COMP:9953"/>
        <dbReference type="ChEBI" id="CHEBI:15378"/>
        <dbReference type="ChEBI" id="CHEBI:57453"/>
        <dbReference type="ChEBI" id="CHEBI:78530"/>
        <dbReference type="ChEBI" id="CHEBI:78844"/>
        <dbReference type="ChEBI" id="CHEBI:195366"/>
        <dbReference type="EC" id="2.1.2.9"/>
    </reaction>
</comment>
<dbReference type="InterPro" id="IPR011034">
    <property type="entry name" value="Formyl_transferase-like_C_sf"/>
</dbReference>
<dbReference type="InterPro" id="IPR041711">
    <property type="entry name" value="Met-tRNA-FMT_N"/>
</dbReference>
<evidence type="ECO:0000256" key="4">
    <source>
        <dbReference type="ARBA" id="ARBA00022917"/>
    </source>
</evidence>
<proteinExistence type="inferred from homology"/>
<dbReference type="PANTHER" id="PTHR11138">
    <property type="entry name" value="METHIONYL-TRNA FORMYLTRANSFERASE"/>
    <property type="match status" value="1"/>
</dbReference>
<reference evidence="8 9" key="1">
    <citation type="submission" date="2014-01" db="EMBL/GenBank/DDBJ databases">
        <title>Draft genome sequence of the multidrug-resistant clinical isolate Dermabacter hominis 1368.</title>
        <authorList>
            <person name="Albersmeier A."/>
            <person name="Bomholt C."/>
            <person name="Glaub A."/>
            <person name="Ruckert C."/>
            <person name="Soriano F."/>
            <person name="Fernandez-Natal I."/>
            <person name="Tauch A."/>
        </authorList>
    </citation>
    <scope>NUCLEOTIDE SEQUENCE [LARGE SCALE GENOMIC DNA]</scope>
    <source>
        <strain evidence="8 9">1368</strain>
    </source>
</reference>
<dbReference type="NCBIfam" id="TIGR00460">
    <property type="entry name" value="fmt"/>
    <property type="match status" value="1"/>
</dbReference>
<dbReference type="RefSeq" id="WP_034374865.1">
    <property type="nucleotide sequence ID" value="NZ_KN323183.1"/>
</dbReference>
<evidence type="ECO:0000256" key="1">
    <source>
        <dbReference type="ARBA" id="ARBA00010699"/>
    </source>
</evidence>
<evidence type="ECO:0000313" key="8">
    <source>
        <dbReference type="EMBL" id="KDS93614.1"/>
    </source>
</evidence>
<dbReference type="Pfam" id="PF02911">
    <property type="entry name" value="Formyl_trans_C"/>
    <property type="match status" value="1"/>
</dbReference>
<feature type="domain" description="Formyl transferase N-terminal" evidence="6">
    <location>
        <begin position="1"/>
        <end position="179"/>
    </location>
</feature>
<evidence type="ECO:0000259" key="7">
    <source>
        <dbReference type="Pfam" id="PF02911"/>
    </source>
</evidence>
<dbReference type="Pfam" id="PF00551">
    <property type="entry name" value="Formyl_trans_N"/>
    <property type="match status" value="1"/>
</dbReference>
<comment type="similarity">
    <text evidence="1 5">Belongs to the Fmt family.</text>
</comment>
<dbReference type="SUPFAM" id="SSF50486">
    <property type="entry name" value="FMT C-terminal domain-like"/>
    <property type="match status" value="1"/>
</dbReference>
<keyword evidence="9" id="KW-1185">Reference proteome</keyword>